<dbReference type="SMART" id="SM00448">
    <property type="entry name" value="REC"/>
    <property type="match status" value="1"/>
</dbReference>
<feature type="domain" description="Response regulatory" evidence="2">
    <location>
        <begin position="8"/>
        <end position="128"/>
    </location>
</feature>
<sequence length="145" mass="16235">MPQRESQPILIVEDSEDDFEATLRAFQRAKLKNPIRWAASGHDALEALAAMMPRPGLILLDLNMPGLDGRKTLEAIKSNPEWRKIPVVILTTSDDERDIEGCYALGANTYVQKPVDLDGLFAAIQRLKEYWFEIAILPADGDDRG</sequence>
<dbReference type="GO" id="GO:0000160">
    <property type="term" value="P:phosphorelay signal transduction system"/>
    <property type="evidence" value="ECO:0007669"/>
    <property type="project" value="InterPro"/>
</dbReference>
<dbReference type="SUPFAM" id="SSF52172">
    <property type="entry name" value="CheY-like"/>
    <property type="match status" value="1"/>
</dbReference>
<evidence type="ECO:0000313" key="3">
    <source>
        <dbReference type="EMBL" id="RDJ15346.1"/>
    </source>
</evidence>
<name>A0A370KV10_9HYPH</name>
<feature type="modified residue" description="4-aspartylphosphate" evidence="1">
    <location>
        <position position="61"/>
    </location>
</feature>
<dbReference type="Proteomes" id="UP000254939">
    <property type="component" value="Unassembled WGS sequence"/>
</dbReference>
<evidence type="ECO:0000259" key="2">
    <source>
        <dbReference type="PROSITE" id="PS50110"/>
    </source>
</evidence>
<gene>
    <name evidence="3" type="ORF">B5K06_03325</name>
</gene>
<dbReference type="PROSITE" id="PS50110">
    <property type="entry name" value="RESPONSE_REGULATORY"/>
    <property type="match status" value="1"/>
</dbReference>
<reference evidence="3 4" key="1">
    <citation type="submission" date="2017-03" db="EMBL/GenBank/DDBJ databases">
        <title>Genome analysis of Rhizobial strains effectives or ineffectives for nitrogen fixation isolated from bean seeds.</title>
        <authorList>
            <person name="Peralta H."/>
            <person name="Aguilar-Vera A."/>
            <person name="Mora Y."/>
            <person name="Vargas-Lagunas C."/>
            <person name="Girard L."/>
            <person name="Mora J."/>
        </authorList>
    </citation>
    <scope>NUCLEOTIDE SEQUENCE [LARGE SCALE GENOMIC DNA]</scope>
    <source>
        <strain evidence="3 4">CCGM3</strain>
    </source>
</reference>
<dbReference type="InterPro" id="IPR001789">
    <property type="entry name" value="Sig_transdc_resp-reg_receiver"/>
</dbReference>
<evidence type="ECO:0000256" key="1">
    <source>
        <dbReference type="PROSITE-ProRule" id="PRU00169"/>
    </source>
</evidence>
<dbReference type="OrthoDB" id="9793549at2"/>
<evidence type="ECO:0000313" key="4">
    <source>
        <dbReference type="Proteomes" id="UP000254939"/>
    </source>
</evidence>
<dbReference type="EMBL" id="NAAC01000004">
    <property type="protein sequence ID" value="RDJ15346.1"/>
    <property type="molecule type" value="Genomic_DNA"/>
</dbReference>
<dbReference type="PANTHER" id="PTHR44520">
    <property type="entry name" value="RESPONSE REGULATOR RCP1-RELATED"/>
    <property type="match status" value="1"/>
</dbReference>
<dbReference type="PANTHER" id="PTHR44520:SF2">
    <property type="entry name" value="RESPONSE REGULATOR RCP1"/>
    <property type="match status" value="1"/>
</dbReference>
<organism evidence="3 4">
    <name type="scientific">Rhizobium grahamii</name>
    <dbReference type="NCBI Taxonomy" id="1120045"/>
    <lineage>
        <taxon>Bacteria</taxon>
        <taxon>Pseudomonadati</taxon>
        <taxon>Pseudomonadota</taxon>
        <taxon>Alphaproteobacteria</taxon>
        <taxon>Hyphomicrobiales</taxon>
        <taxon>Rhizobiaceae</taxon>
        <taxon>Rhizobium/Agrobacterium group</taxon>
        <taxon>Rhizobium</taxon>
    </lineage>
</organism>
<dbReference type="RefSeq" id="WP_114711369.1">
    <property type="nucleotide sequence ID" value="NZ_KZ857258.1"/>
</dbReference>
<keyword evidence="1" id="KW-0597">Phosphoprotein</keyword>
<dbReference type="Pfam" id="PF00072">
    <property type="entry name" value="Response_reg"/>
    <property type="match status" value="1"/>
</dbReference>
<dbReference type="CDD" id="cd17557">
    <property type="entry name" value="REC_Rcp-like"/>
    <property type="match status" value="1"/>
</dbReference>
<dbReference type="Gene3D" id="3.40.50.2300">
    <property type="match status" value="1"/>
</dbReference>
<proteinExistence type="predicted"/>
<accession>A0A370KV10</accession>
<dbReference type="InterPro" id="IPR011006">
    <property type="entry name" value="CheY-like_superfamily"/>
</dbReference>
<dbReference type="InterPro" id="IPR052893">
    <property type="entry name" value="TCS_response_regulator"/>
</dbReference>
<protein>
    <submittedName>
        <fullName evidence="3">Two-component system response regulator</fullName>
    </submittedName>
</protein>
<comment type="caution">
    <text evidence="3">The sequence shown here is derived from an EMBL/GenBank/DDBJ whole genome shotgun (WGS) entry which is preliminary data.</text>
</comment>
<dbReference type="AlphaFoldDB" id="A0A370KV10"/>